<evidence type="ECO:0000313" key="3">
    <source>
        <dbReference type="Proteomes" id="UP000000763"/>
    </source>
</evidence>
<dbReference type="AlphaFoldDB" id="Q5Z5D7"/>
<reference evidence="3" key="3">
    <citation type="journal article" date="2005" name="Nature">
        <title>The map-based sequence of the rice genome.</title>
        <authorList>
            <consortium name="International rice genome sequencing project (IRGSP)"/>
            <person name="Matsumoto T."/>
            <person name="Wu J."/>
            <person name="Kanamori H."/>
            <person name="Katayose Y."/>
            <person name="Fujisawa M."/>
            <person name="Namiki N."/>
            <person name="Mizuno H."/>
            <person name="Yamamoto K."/>
            <person name="Antonio B.A."/>
            <person name="Baba T."/>
            <person name="Sakata K."/>
            <person name="Nagamura Y."/>
            <person name="Aoki H."/>
            <person name="Arikawa K."/>
            <person name="Arita K."/>
            <person name="Bito T."/>
            <person name="Chiden Y."/>
            <person name="Fujitsuka N."/>
            <person name="Fukunaka R."/>
            <person name="Hamada M."/>
            <person name="Harada C."/>
            <person name="Hayashi A."/>
            <person name="Hijishita S."/>
            <person name="Honda M."/>
            <person name="Hosokawa S."/>
            <person name="Ichikawa Y."/>
            <person name="Idonuma A."/>
            <person name="Iijima M."/>
            <person name="Ikeda M."/>
            <person name="Ikeno M."/>
            <person name="Ito K."/>
            <person name="Ito S."/>
            <person name="Ito T."/>
            <person name="Ito Y."/>
            <person name="Ito Y."/>
            <person name="Iwabuchi A."/>
            <person name="Kamiya K."/>
            <person name="Karasawa W."/>
            <person name="Kurita K."/>
            <person name="Katagiri S."/>
            <person name="Kikuta A."/>
            <person name="Kobayashi H."/>
            <person name="Kobayashi N."/>
            <person name="Machita K."/>
            <person name="Maehara T."/>
            <person name="Masukawa M."/>
            <person name="Mizubayashi T."/>
            <person name="Mukai Y."/>
            <person name="Nagasaki H."/>
            <person name="Nagata Y."/>
            <person name="Naito S."/>
            <person name="Nakashima M."/>
            <person name="Nakama Y."/>
            <person name="Nakamichi Y."/>
            <person name="Nakamura M."/>
            <person name="Meguro A."/>
            <person name="Negishi M."/>
            <person name="Ohta I."/>
            <person name="Ohta T."/>
            <person name="Okamoto M."/>
            <person name="Ono N."/>
            <person name="Saji S."/>
            <person name="Sakaguchi M."/>
            <person name="Sakai K."/>
            <person name="Shibata M."/>
            <person name="Shimokawa T."/>
            <person name="Song J."/>
            <person name="Takazaki Y."/>
            <person name="Terasawa K."/>
            <person name="Tsugane M."/>
            <person name="Tsuji K."/>
            <person name="Ueda S."/>
            <person name="Waki K."/>
            <person name="Yamagata H."/>
            <person name="Yamamoto M."/>
            <person name="Yamamoto S."/>
            <person name="Yamane H."/>
            <person name="Yoshiki S."/>
            <person name="Yoshihara R."/>
            <person name="Yukawa K."/>
            <person name="Zhong H."/>
            <person name="Yano M."/>
            <person name="Yuan Q."/>
            <person name="Ouyang S."/>
            <person name="Liu J."/>
            <person name="Jones K.M."/>
            <person name="Gansberger K."/>
            <person name="Moffat K."/>
            <person name="Hill J."/>
            <person name="Bera J."/>
            <person name="Fadrosh D."/>
            <person name="Jin S."/>
            <person name="Johri S."/>
            <person name="Kim M."/>
            <person name="Overton L."/>
            <person name="Reardon M."/>
            <person name="Tsitrin T."/>
            <person name="Vuong H."/>
            <person name="Weaver B."/>
            <person name="Ciecko A."/>
            <person name="Tallon L."/>
            <person name="Jackson J."/>
            <person name="Pai G."/>
            <person name="Aken S.V."/>
            <person name="Utterback T."/>
            <person name="Reidmuller S."/>
            <person name="Feldblyum T."/>
            <person name="Hsiao J."/>
            <person name="Zismann V."/>
            <person name="Iobst S."/>
            <person name="de Vazeille A.R."/>
            <person name="Buell C.R."/>
            <person name="Ying K."/>
            <person name="Li Y."/>
            <person name="Lu T."/>
            <person name="Huang Y."/>
            <person name="Zhao Q."/>
            <person name="Feng Q."/>
            <person name="Zhang L."/>
            <person name="Zhu J."/>
            <person name="Weng Q."/>
            <person name="Mu J."/>
            <person name="Lu Y."/>
            <person name="Fan D."/>
            <person name="Liu Y."/>
            <person name="Guan J."/>
            <person name="Zhang Y."/>
            <person name="Yu S."/>
            <person name="Liu X."/>
            <person name="Zhang Y."/>
            <person name="Hong G."/>
            <person name="Han B."/>
            <person name="Choisne N."/>
            <person name="Demange N."/>
            <person name="Orjeda G."/>
            <person name="Samain S."/>
            <person name="Cattolico L."/>
            <person name="Pelletier E."/>
            <person name="Couloux A."/>
            <person name="Segurens B."/>
            <person name="Wincker P."/>
            <person name="D'Hont A."/>
            <person name="Scarpelli C."/>
            <person name="Weissenbach J."/>
            <person name="Salanoubat M."/>
            <person name="Quetier F."/>
            <person name="Yu Y."/>
            <person name="Kim H.R."/>
            <person name="Rambo T."/>
            <person name="Currie J."/>
            <person name="Collura K."/>
            <person name="Luo M."/>
            <person name="Yang T."/>
            <person name="Ammiraju J.S.S."/>
            <person name="Engler F."/>
            <person name="Soderlund C."/>
            <person name="Wing R.A."/>
            <person name="Palmer L.E."/>
            <person name="de la Bastide M."/>
            <person name="Spiegel L."/>
            <person name="Nascimento L."/>
            <person name="Zutavern T."/>
            <person name="O'Shaughnessy A."/>
            <person name="Dike S."/>
            <person name="Dedhia N."/>
            <person name="Preston R."/>
            <person name="Balija V."/>
            <person name="McCombie W.R."/>
            <person name="Chow T."/>
            <person name="Chen H."/>
            <person name="Chung M."/>
            <person name="Chen C."/>
            <person name="Shaw J."/>
            <person name="Wu H."/>
            <person name="Hsiao K."/>
            <person name="Chao Y."/>
            <person name="Chu M."/>
            <person name="Cheng C."/>
            <person name="Hour A."/>
            <person name="Lee P."/>
            <person name="Lin S."/>
            <person name="Lin Y."/>
            <person name="Liou J."/>
            <person name="Liu S."/>
            <person name="Hsing Y."/>
            <person name="Raghuvanshi S."/>
            <person name="Mohanty A."/>
            <person name="Bharti A.K."/>
            <person name="Gaur A."/>
            <person name="Gupta V."/>
            <person name="Kumar D."/>
            <person name="Ravi V."/>
            <person name="Vij S."/>
            <person name="Kapur A."/>
            <person name="Khurana P."/>
            <person name="Khurana P."/>
            <person name="Khurana J.P."/>
            <person name="Tyagi A.K."/>
            <person name="Gaikwad K."/>
            <person name="Singh A."/>
            <person name="Dalal V."/>
            <person name="Srivastava S."/>
            <person name="Dixit A."/>
            <person name="Pal A.K."/>
            <person name="Ghazi I.A."/>
            <person name="Yadav M."/>
            <person name="Pandit A."/>
            <person name="Bhargava A."/>
            <person name="Sureshbabu K."/>
            <person name="Batra K."/>
            <person name="Sharma T.R."/>
            <person name="Mohapatra T."/>
            <person name="Singh N.K."/>
            <person name="Messing J."/>
            <person name="Nelson A.B."/>
            <person name="Fuks G."/>
            <person name="Kavchok S."/>
            <person name="Keizer G."/>
            <person name="Linton E."/>
            <person name="Llaca V."/>
            <person name="Song R."/>
            <person name="Tanyolac B."/>
            <person name="Young S."/>
            <person name="Ho-Il K."/>
            <person name="Hahn J.H."/>
            <person name="Sangsakoo G."/>
            <person name="Vanavichit A."/>
            <person name="de Mattos Luiz.A.T."/>
            <person name="Zimmer P.D."/>
            <person name="Malone G."/>
            <person name="Dellagostin O."/>
            <person name="de Oliveira A.C."/>
            <person name="Bevan M."/>
            <person name="Bancroft I."/>
            <person name="Minx P."/>
            <person name="Cordum H."/>
            <person name="Wilson R."/>
            <person name="Cheng Z."/>
            <person name="Jin W."/>
            <person name="Jiang J."/>
            <person name="Leong S.A."/>
            <person name="Iwama H."/>
            <person name="Gojobori T."/>
            <person name="Itoh T."/>
            <person name="Niimura Y."/>
            <person name="Fujii Y."/>
            <person name="Habara T."/>
            <person name="Sakai H."/>
            <person name="Sato Y."/>
            <person name="Wilson G."/>
            <person name="Kumar K."/>
            <person name="McCouch S."/>
            <person name="Juretic N."/>
            <person name="Hoen D."/>
            <person name="Wright S."/>
            <person name="Bruskiewich R."/>
            <person name="Bureau T."/>
            <person name="Miyao A."/>
            <person name="Hirochika H."/>
            <person name="Nishikawa T."/>
            <person name="Kadowaki K."/>
            <person name="Sugiura M."/>
            <person name="Burr B."/>
            <person name="Sasaki T."/>
        </authorList>
    </citation>
    <scope>NUCLEOTIDE SEQUENCE [LARGE SCALE GENOMIC DNA]</scope>
    <source>
        <strain evidence="3">cv. Nipponbare</strain>
    </source>
</reference>
<protein>
    <submittedName>
        <fullName evidence="2">Uncharacterized protein</fullName>
    </submittedName>
</protein>
<dbReference type="EMBL" id="AP005723">
    <property type="protein sequence ID" value="BAD54632.1"/>
    <property type="molecule type" value="Genomic_DNA"/>
</dbReference>
<name>Q5Z5D7_ORYSJ</name>
<sequence length="75" mass="8940">MVDIKQTTGQPSEVDPDNIIPITLDKLTPEQKQEFEQMMNNLKSKYLHSFKQTRSGTVIQRYKLKVVYYKRSYDR</sequence>
<accession>Q5Z5D7</accession>
<evidence type="ECO:0000313" key="2">
    <source>
        <dbReference type="EMBL" id="BAD54632.1"/>
    </source>
</evidence>
<reference evidence="3" key="4">
    <citation type="journal article" date="2008" name="Nucleic Acids Res.">
        <title>The rice annotation project database (RAP-DB): 2008 update.</title>
        <authorList>
            <consortium name="The rice annotation project (RAP)"/>
        </authorList>
    </citation>
    <scope>GENOME REANNOTATION</scope>
    <source>
        <strain evidence="3">cv. Nipponbare</strain>
    </source>
</reference>
<gene>
    <name evidence="2" type="ORF">OSJNBa0001B21.44</name>
    <name evidence="1" type="ORF">P0551A03.12</name>
</gene>
<organism evidence="2 3">
    <name type="scientific">Oryza sativa subsp. japonica</name>
    <name type="common">Rice</name>
    <dbReference type="NCBI Taxonomy" id="39947"/>
    <lineage>
        <taxon>Eukaryota</taxon>
        <taxon>Viridiplantae</taxon>
        <taxon>Streptophyta</taxon>
        <taxon>Embryophyta</taxon>
        <taxon>Tracheophyta</taxon>
        <taxon>Spermatophyta</taxon>
        <taxon>Magnoliopsida</taxon>
        <taxon>Liliopsida</taxon>
        <taxon>Poales</taxon>
        <taxon>Poaceae</taxon>
        <taxon>BOP clade</taxon>
        <taxon>Oryzoideae</taxon>
        <taxon>Oryzeae</taxon>
        <taxon>Oryzinae</taxon>
        <taxon>Oryza</taxon>
        <taxon>Oryza sativa</taxon>
    </lineage>
</organism>
<reference evidence="1" key="1">
    <citation type="submission" date="2002-03" db="EMBL/GenBank/DDBJ databases">
        <title>Oryza sativa nipponbare(GA3) genomic DNA, chromosome 6, PAC clone:P0551A03.</title>
        <authorList>
            <person name="Sasaki T."/>
            <person name="Matsumoto T."/>
            <person name="Yamamoto K."/>
        </authorList>
    </citation>
    <scope>NUCLEOTIDE SEQUENCE</scope>
</reference>
<proteinExistence type="predicted"/>
<evidence type="ECO:0000313" key="1">
    <source>
        <dbReference type="EMBL" id="BAD54313.1"/>
    </source>
</evidence>
<reference evidence="2" key="2">
    <citation type="submission" date="2002-09" db="EMBL/GenBank/DDBJ databases">
        <title>Oryza sativa nipponbare(GA3) genomic DNA, chromosome 6, BAC clone:OSJNBa0001B21.</title>
        <authorList>
            <person name="Sasaki T."/>
            <person name="Matsumoto T."/>
            <person name="Katayose Y."/>
        </authorList>
    </citation>
    <scope>NUCLEOTIDE SEQUENCE</scope>
</reference>
<dbReference type="EMBL" id="AP004818">
    <property type="protein sequence ID" value="BAD54313.1"/>
    <property type="molecule type" value="Genomic_DNA"/>
</dbReference>
<dbReference type="Proteomes" id="UP000000763">
    <property type="component" value="Chromosome 6"/>
</dbReference>